<dbReference type="AlphaFoldDB" id="A0A7W9NGQ5"/>
<accession>A0A7W9NGQ5</accession>
<dbReference type="InterPro" id="IPR058502">
    <property type="entry name" value="PLL-like_beta-prop"/>
</dbReference>
<evidence type="ECO:0000313" key="2">
    <source>
        <dbReference type="EMBL" id="MBB5891411.1"/>
    </source>
</evidence>
<dbReference type="InterPro" id="IPR036813">
    <property type="entry name" value="Tachylectin2_sf"/>
</dbReference>
<protein>
    <recommendedName>
        <fullName evidence="1">PLL-like beta propeller domain-containing protein</fullName>
    </recommendedName>
</protein>
<dbReference type="EMBL" id="JACHIR010000001">
    <property type="protein sequence ID" value="MBB5891411.1"/>
    <property type="molecule type" value="Genomic_DNA"/>
</dbReference>
<dbReference type="Gene3D" id="2.115.10.10">
    <property type="entry name" value="Tachylectin 2"/>
    <property type="match status" value="1"/>
</dbReference>
<keyword evidence="3" id="KW-1185">Reference proteome</keyword>
<evidence type="ECO:0000313" key="3">
    <source>
        <dbReference type="Proteomes" id="UP000585638"/>
    </source>
</evidence>
<dbReference type="Gene3D" id="2.120.10.70">
    <property type="entry name" value="Fucose-specific lectin"/>
    <property type="match status" value="1"/>
</dbReference>
<comment type="caution">
    <text evidence="2">The sequence shown here is derived from an EMBL/GenBank/DDBJ whole genome shotgun (WGS) entry which is preliminary data.</text>
</comment>
<evidence type="ECO:0000259" key="1">
    <source>
        <dbReference type="Pfam" id="PF26607"/>
    </source>
</evidence>
<name>A0A7W9NGQ5_9PSEU</name>
<dbReference type="SUPFAM" id="SSF89372">
    <property type="entry name" value="Fucose-specific lectin"/>
    <property type="match status" value="1"/>
</dbReference>
<feature type="domain" description="PLL-like beta propeller" evidence="1">
    <location>
        <begin position="540"/>
        <end position="684"/>
    </location>
</feature>
<dbReference type="Proteomes" id="UP000585638">
    <property type="component" value="Unassembled WGS sequence"/>
</dbReference>
<dbReference type="SUPFAM" id="SSF50934">
    <property type="entry name" value="Tachylectin-2"/>
    <property type="match status" value="1"/>
</dbReference>
<dbReference type="Pfam" id="PF26607">
    <property type="entry name" value="DUF8189"/>
    <property type="match status" value="1"/>
</dbReference>
<dbReference type="RefSeq" id="WP_184861493.1">
    <property type="nucleotide sequence ID" value="NZ_JACHIR010000001.1"/>
</dbReference>
<proteinExistence type="predicted"/>
<gene>
    <name evidence="2" type="ORF">BJ998_002607</name>
</gene>
<sequence>MKSSITRLLRLVKRASKATRLRFKLRNKTRIEKASCARHGNAVRSAAATCVTPVTRQDKGYGGALRTSDFRSAATVLAATLAISTILTTGYSHADSTTSCTGATQIFAALPNGITRLYKHTDPVGGTSTWDSSADVGGPNGGKLLGSSNGYVYNIQPSGDFRRYHWNGSGWDSTGGSQFETLAHGWTGWDVPQFHNRITMDAKGDLYEVPHDGGLYVAHYDAIAGNFVEQQIDTNWGNYDLILAAGAGTVYARDPSLNGGQLYRYQYDSASQRWLERAKVLSTGWNIFSGMFSPGGDTLYGHTVDPHGDLLWYHYTDSIDTWAGGNNLGWGWDPSWEITSLTDTCSTPLTMPAPPTVTAQPGRPTTLIANSNGHLEYFYVGGDGSTVVGDQTDVTNPNSARFAALPGYQSSTGQVGAALNDNGTAQLLALGMDGNTRNSAQSAVDGSWPILARAGGYFPTAPALAHASDGTIVAFGIDSTGGVWYRPQAGKNGVLTSWRSLGGSAMTGTPTAMVQGNTIHLIALDTSGTFRTADFTGGTLGAWTPLSGITGTGSASTVLRGDSTLQVFARDNAGSVRTIRQNSDGTWPSSWTSISGITAAGSPSAVLTASGTVEIVVKASDGYIDNTGPTAPGSATYRPWSAVSTAVKAATDPSTALVTTGTWVVSYRDADDRTLLFRATQSNPQTRNSAQNDSHGWLFVGGALPPRAS</sequence>
<reference evidence="2 3" key="1">
    <citation type="submission" date="2020-08" db="EMBL/GenBank/DDBJ databases">
        <title>Sequencing the genomes of 1000 actinobacteria strains.</title>
        <authorList>
            <person name="Klenk H.-P."/>
        </authorList>
    </citation>
    <scope>NUCLEOTIDE SEQUENCE [LARGE SCALE GENOMIC DNA]</scope>
    <source>
        <strain evidence="2 3">DSM 43851</strain>
    </source>
</reference>
<organism evidence="2 3">
    <name type="scientific">Kutzneria kofuensis</name>
    <dbReference type="NCBI Taxonomy" id="103725"/>
    <lineage>
        <taxon>Bacteria</taxon>
        <taxon>Bacillati</taxon>
        <taxon>Actinomycetota</taxon>
        <taxon>Actinomycetes</taxon>
        <taxon>Pseudonocardiales</taxon>
        <taxon>Pseudonocardiaceae</taxon>
        <taxon>Kutzneria</taxon>
    </lineage>
</organism>